<protein>
    <submittedName>
        <fullName evidence="1">Fe-S cluster-binding ribosome biosynthesis protein</fullName>
    </submittedName>
</protein>
<keyword evidence="2" id="KW-1185">Reference proteome</keyword>
<dbReference type="EMBL" id="JANBVB010000599">
    <property type="protein sequence ID" value="KAJ2893116.1"/>
    <property type="molecule type" value="Genomic_DNA"/>
</dbReference>
<dbReference type="Proteomes" id="UP001139981">
    <property type="component" value="Unassembled WGS sequence"/>
</dbReference>
<gene>
    <name evidence="1" type="primary">RLI1_2</name>
    <name evidence="1" type="ORF">IWW38_002971</name>
</gene>
<accession>A0ACC1M300</accession>
<organism evidence="1 2">
    <name type="scientific">Coemansia aciculifera</name>
    <dbReference type="NCBI Taxonomy" id="417176"/>
    <lineage>
        <taxon>Eukaryota</taxon>
        <taxon>Fungi</taxon>
        <taxon>Fungi incertae sedis</taxon>
        <taxon>Zoopagomycota</taxon>
        <taxon>Kickxellomycotina</taxon>
        <taxon>Kickxellomycetes</taxon>
        <taxon>Kickxellales</taxon>
        <taxon>Kickxellaceae</taxon>
        <taxon>Coemansia</taxon>
    </lineage>
</organism>
<evidence type="ECO:0000313" key="1">
    <source>
        <dbReference type="EMBL" id="KAJ2893116.1"/>
    </source>
</evidence>
<proteinExistence type="predicted"/>
<comment type="caution">
    <text evidence="1">The sequence shown here is derived from an EMBL/GenBank/DDBJ whole genome shotgun (WGS) entry which is preliminary data.</text>
</comment>
<name>A0ACC1M300_9FUNG</name>
<reference evidence="1" key="1">
    <citation type="submission" date="2022-07" db="EMBL/GenBank/DDBJ databases">
        <title>Phylogenomic reconstructions and comparative analyses of Kickxellomycotina fungi.</title>
        <authorList>
            <person name="Reynolds N.K."/>
            <person name="Stajich J.E."/>
            <person name="Barry K."/>
            <person name="Grigoriev I.V."/>
            <person name="Crous P."/>
            <person name="Smith M.E."/>
        </authorList>
    </citation>
    <scope>NUCLEOTIDE SEQUENCE</scope>
    <source>
        <strain evidence="1">CBS 190363</strain>
    </source>
</reference>
<sequence length="128" mass="14632">MRVGNRKVVVVASVDWHRPRHGAGVVYQSEEVQDEEIERYRDYPYPSMTKTLGDFKLTVEGDMFSKSGIIVLLGENGMRKTILINLLAGRFETDASEKLDDLTVPYKPQNIAPKFPDTMRMLMLKNII</sequence>
<evidence type="ECO:0000313" key="2">
    <source>
        <dbReference type="Proteomes" id="UP001139981"/>
    </source>
</evidence>